<sequence length="121" mass="14397">MLPSISNENFNTSQEQTTMRILLSIDMIYSTNFEDRPSKSSIHPTGFDYEPLRGVKNDLWAQIKLRNRTTEERKWGKKITGRDQNKELHLHLHWFGRWFRRSTTGSIENNYLSIRININDN</sequence>
<keyword evidence="2" id="KW-1185">Reference proteome</keyword>
<reference evidence="2" key="1">
    <citation type="journal article" date="2018" name="Gigascience">
        <title>Genome assembly of the Pink Ipe (Handroanthus impetiginosus, Bignoniaceae), a highly valued, ecologically keystone Neotropical timber forest tree.</title>
        <authorList>
            <person name="Silva-Junior O.B."/>
            <person name="Grattapaglia D."/>
            <person name="Novaes E."/>
            <person name="Collevatti R.G."/>
        </authorList>
    </citation>
    <scope>NUCLEOTIDE SEQUENCE [LARGE SCALE GENOMIC DNA]</scope>
    <source>
        <strain evidence="2">cv. UFG-1</strain>
    </source>
</reference>
<name>A0A2G9G0H4_9LAMI</name>
<comment type="caution">
    <text evidence="1">The sequence shown here is derived from an EMBL/GenBank/DDBJ whole genome shotgun (WGS) entry which is preliminary data.</text>
</comment>
<organism evidence="1 2">
    <name type="scientific">Handroanthus impetiginosus</name>
    <dbReference type="NCBI Taxonomy" id="429701"/>
    <lineage>
        <taxon>Eukaryota</taxon>
        <taxon>Viridiplantae</taxon>
        <taxon>Streptophyta</taxon>
        <taxon>Embryophyta</taxon>
        <taxon>Tracheophyta</taxon>
        <taxon>Spermatophyta</taxon>
        <taxon>Magnoliopsida</taxon>
        <taxon>eudicotyledons</taxon>
        <taxon>Gunneridae</taxon>
        <taxon>Pentapetalae</taxon>
        <taxon>asterids</taxon>
        <taxon>lamiids</taxon>
        <taxon>Lamiales</taxon>
        <taxon>Bignoniaceae</taxon>
        <taxon>Crescentiina</taxon>
        <taxon>Tabebuia alliance</taxon>
        <taxon>Handroanthus</taxon>
    </lineage>
</organism>
<evidence type="ECO:0000313" key="1">
    <source>
        <dbReference type="EMBL" id="PIM98825.1"/>
    </source>
</evidence>
<proteinExistence type="predicted"/>
<dbReference type="Proteomes" id="UP000231279">
    <property type="component" value="Unassembled WGS sequence"/>
</dbReference>
<evidence type="ECO:0000313" key="2">
    <source>
        <dbReference type="Proteomes" id="UP000231279"/>
    </source>
</evidence>
<dbReference type="AlphaFoldDB" id="A0A2G9G0H4"/>
<accession>A0A2G9G0H4</accession>
<gene>
    <name evidence="1" type="ORF">CDL12_28690</name>
</gene>
<protein>
    <submittedName>
        <fullName evidence="1">Uncharacterized protein</fullName>
    </submittedName>
</protein>
<dbReference type="EMBL" id="NKXS01008049">
    <property type="protein sequence ID" value="PIM98825.1"/>
    <property type="molecule type" value="Genomic_DNA"/>
</dbReference>